<gene>
    <name evidence="4" type="ORF">A994_00710</name>
</gene>
<reference evidence="4 5" key="1">
    <citation type="journal article" date="2012" name="J. Bacteriol.">
        <title>Draft genome sequence of Methanobacterium formicicum DSM 3637, an archaebacterium isolated from the methane producer amoeba Pelomyxa palustris.</title>
        <authorList>
            <person name="Gutierrez G."/>
        </authorList>
    </citation>
    <scope>NUCLEOTIDE SEQUENCE [LARGE SCALE GENOMIC DNA]</scope>
    <source>
        <strain evidence="5">DSM 3637 / PP1</strain>
    </source>
</reference>
<dbReference type="Pfam" id="PF00583">
    <property type="entry name" value="Acetyltransf_1"/>
    <property type="match status" value="1"/>
</dbReference>
<keyword evidence="5" id="KW-1185">Reference proteome</keyword>
<dbReference type="CDD" id="cd04301">
    <property type="entry name" value="NAT_SF"/>
    <property type="match status" value="1"/>
</dbReference>
<feature type="domain" description="N-acetyltransferase" evidence="3">
    <location>
        <begin position="15"/>
        <end position="154"/>
    </location>
</feature>
<dbReference type="PATRIC" id="fig|1204725.3.peg.139"/>
<dbReference type="InterPro" id="IPR016181">
    <property type="entry name" value="Acyl_CoA_acyltransferase"/>
</dbReference>
<dbReference type="OrthoDB" id="43754at2157"/>
<dbReference type="SUPFAM" id="SSF55729">
    <property type="entry name" value="Acyl-CoA N-acyltransferases (Nat)"/>
    <property type="match status" value="1"/>
</dbReference>
<dbReference type="AlphaFoldDB" id="K2R6A1"/>
<evidence type="ECO:0000256" key="2">
    <source>
        <dbReference type="ARBA" id="ARBA00023315"/>
    </source>
</evidence>
<name>K2R6A1_METFP</name>
<protein>
    <submittedName>
        <fullName evidence="4">N-acetyltransferase GCN5</fullName>
    </submittedName>
</protein>
<dbReference type="InterPro" id="IPR050680">
    <property type="entry name" value="YpeA/RimI_acetyltransf"/>
</dbReference>
<proteinExistence type="predicted"/>
<accession>K2R6A1</accession>
<keyword evidence="2" id="KW-0012">Acyltransferase</keyword>
<dbReference type="EMBL" id="AMPO01000001">
    <property type="protein sequence ID" value="EKF86762.1"/>
    <property type="molecule type" value="Genomic_DNA"/>
</dbReference>
<dbReference type="PANTHER" id="PTHR43420">
    <property type="entry name" value="ACETYLTRANSFERASE"/>
    <property type="match status" value="1"/>
</dbReference>
<dbReference type="PROSITE" id="PS51186">
    <property type="entry name" value="GNAT"/>
    <property type="match status" value="1"/>
</dbReference>
<evidence type="ECO:0000259" key="3">
    <source>
        <dbReference type="PROSITE" id="PS51186"/>
    </source>
</evidence>
<evidence type="ECO:0000313" key="4">
    <source>
        <dbReference type="EMBL" id="EKF86762.1"/>
    </source>
</evidence>
<comment type="caution">
    <text evidence="4">The sequence shown here is derived from an EMBL/GenBank/DDBJ whole genome shotgun (WGS) entry which is preliminary data.</text>
</comment>
<keyword evidence="1" id="KW-0808">Transferase</keyword>
<dbReference type="GO" id="GO:0016747">
    <property type="term" value="F:acyltransferase activity, transferring groups other than amino-acyl groups"/>
    <property type="evidence" value="ECO:0007669"/>
    <property type="project" value="InterPro"/>
</dbReference>
<evidence type="ECO:0000256" key="1">
    <source>
        <dbReference type="ARBA" id="ARBA00022679"/>
    </source>
</evidence>
<dbReference type="PANTHER" id="PTHR43420:SF12">
    <property type="entry name" value="N-ACETYLTRANSFERASE DOMAIN-CONTAINING PROTEIN"/>
    <property type="match status" value="1"/>
</dbReference>
<dbReference type="RefSeq" id="WP_004029325.1">
    <property type="nucleotide sequence ID" value="NZ_AMPO01000001.1"/>
</dbReference>
<organism evidence="4 5">
    <name type="scientific">Methanobacterium formicicum (strain DSM 3637 / PP1)</name>
    <dbReference type="NCBI Taxonomy" id="1204725"/>
    <lineage>
        <taxon>Archaea</taxon>
        <taxon>Methanobacteriati</taxon>
        <taxon>Methanobacteriota</taxon>
        <taxon>Methanomada group</taxon>
        <taxon>Methanobacteria</taxon>
        <taxon>Methanobacteriales</taxon>
        <taxon>Methanobacteriaceae</taxon>
        <taxon>Methanobacterium</taxon>
    </lineage>
</organism>
<evidence type="ECO:0000313" key="5">
    <source>
        <dbReference type="Proteomes" id="UP000007360"/>
    </source>
</evidence>
<dbReference type="InterPro" id="IPR000182">
    <property type="entry name" value="GNAT_dom"/>
</dbReference>
<sequence>MEDIIFIEADARGLNLIQPLWEKLNQHHLQQKSDFKEHYENFTFPERCETLLKKSIGGKMHIGMFKDKESEIMLAYCITTISSDREGEIDSIYVEKNYRGRGFGDILIKRSLEWMDEEGVKKKTVRVSAGNPEAVSFYERYGFRPRSLMLEQVS</sequence>
<dbReference type="Proteomes" id="UP000007360">
    <property type="component" value="Unassembled WGS sequence"/>
</dbReference>
<dbReference type="Gene3D" id="3.40.630.30">
    <property type="match status" value="1"/>
</dbReference>